<evidence type="ECO:0008006" key="4">
    <source>
        <dbReference type="Google" id="ProtNLM"/>
    </source>
</evidence>
<evidence type="ECO:0000313" key="2">
    <source>
        <dbReference type="EMBL" id="KPL49959.1"/>
    </source>
</evidence>
<feature type="transmembrane region" description="Helical" evidence="1">
    <location>
        <begin position="21"/>
        <end position="42"/>
    </location>
</feature>
<keyword evidence="1" id="KW-0812">Transmembrane</keyword>
<organism evidence="2 3">
    <name type="scientific">Xanthomonas axonopodis</name>
    <dbReference type="NCBI Taxonomy" id="53413"/>
    <lineage>
        <taxon>Bacteria</taxon>
        <taxon>Pseudomonadati</taxon>
        <taxon>Pseudomonadota</taxon>
        <taxon>Gammaproteobacteria</taxon>
        <taxon>Lysobacterales</taxon>
        <taxon>Lysobacteraceae</taxon>
        <taxon>Xanthomonas</taxon>
    </lineage>
</organism>
<dbReference type="Proteomes" id="UP000054035">
    <property type="component" value="Unassembled WGS sequence"/>
</dbReference>
<dbReference type="PATRIC" id="fig|53413.25.peg.3228"/>
<sequence>MDTVFSSNHAQWYRSHQGIRRMMTILLITTLLTAILVVLAYRTSFAVLLDLAQYAAIIGAVLCFAVVSMQLWLMAGAMTIWKKLRSEGKHTAELKQLRRAIVNASAMTLLTLMLAVAATCIPFVMDIMKKLPEFGMFFAFMPFTLLLHRVNINRTCSRLTDSMIAAQRAAQRTMAA</sequence>
<gene>
    <name evidence="2" type="ORF">XAXN_04260</name>
</gene>
<keyword evidence="1" id="KW-1133">Transmembrane helix</keyword>
<feature type="transmembrane region" description="Helical" evidence="1">
    <location>
        <begin position="101"/>
        <end position="125"/>
    </location>
</feature>
<dbReference type="EMBL" id="JFAQ01000041">
    <property type="protein sequence ID" value="KPL49959.1"/>
    <property type="molecule type" value="Genomic_DNA"/>
</dbReference>
<dbReference type="RefSeq" id="WP_054318610.1">
    <property type="nucleotide sequence ID" value="NZ_JFAQ01000041.1"/>
</dbReference>
<keyword evidence="1" id="KW-0472">Membrane</keyword>
<evidence type="ECO:0000313" key="3">
    <source>
        <dbReference type="Proteomes" id="UP000054035"/>
    </source>
</evidence>
<evidence type="ECO:0000256" key="1">
    <source>
        <dbReference type="SAM" id="Phobius"/>
    </source>
</evidence>
<feature type="transmembrane region" description="Helical" evidence="1">
    <location>
        <begin position="131"/>
        <end position="148"/>
    </location>
</feature>
<comment type="caution">
    <text evidence="2">The sequence shown here is derived from an EMBL/GenBank/DDBJ whole genome shotgun (WGS) entry which is preliminary data.</text>
</comment>
<reference evidence="2 3" key="1">
    <citation type="submission" date="2014-02" db="EMBL/GenBank/DDBJ databases">
        <title>Genome sequence of Xanthomonas axonopodis DSM 3585 (T).</title>
        <authorList>
            <person name="Midha S."/>
            <person name="Patil P.B."/>
        </authorList>
    </citation>
    <scope>NUCLEOTIDE SEQUENCE [LARGE SCALE GENOMIC DNA]</scope>
    <source>
        <strain evidence="2 3">DSM 3585</strain>
    </source>
</reference>
<dbReference type="AlphaFoldDB" id="A0A0P6VDC9"/>
<name>A0A0P6VDC9_9XANT</name>
<dbReference type="OrthoDB" id="6008209at2"/>
<feature type="transmembrane region" description="Helical" evidence="1">
    <location>
        <begin position="54"/>
        <end position="81"/>
    </location>
</feature>
<proteinExistence type="predicted"/>
<accession>A0A0P6VDC9</accession>
<protein>
    <recommendedName>
        <fullName evidence="4">Transmembrane protein</fullName>
    </recommendedName>
</protein>